<dbReference type="CDD" id="cd06464">
    <property type="entry name" value="ACD_sHsps-like"/>
    <property type="match status" value="1"/>
</dbReference>
<dbReference type="PANTHER" id="PTHR46733">
    <property type="entry name" value="26.5 KDA HEAT SHOCK PROTEIN, MITOCHONDRIAL"/>
    <property type="match status" value="1"/>
</dbReference>
<dbReference type="SUPFAM" id="SSF49764">
    <property type="entry name" value="HSP20-like chaperones"/>
    <property type="match status" value="1"/>
</dbReference>
<dbReference type="EMBL" id="JTHE02000003">
    <property type="protein sequence ID" value="NEV68755.1"/>
    <property type="molecule type" value="Genomic_DNA"/>
</dbReference>
<comment type="similarity">
    <text evidence="2 3">Belongs to the small heat shock protein (HSP20) family.</text>
</comment>
<dbReference type="Gene3D" id="2.60.40.790">
    <property type="match status" value="1"/>
</dbReference>
<evidence type="ECO:0000256" key="3">
    <source>
        <dbReference type="RuleBase" id="RU003616"/>
    </source>
</evidence>
<dbReference type="InterPro" id="IPR044587">
    <property type="entry name" value="HSP21-like"/>
</dbReference>
<reference evidence="4" key="3">
    <citation type="submission" date="2020-02" db="EMBL/GenBank/DDBJ databases">
        <authorList>
            <person name="Sarangi A.N."/>
            <person name="Ghosh S."/>
            <person name="Mukherjee M."/>
            <person name="Tripathy S."/>
        </authorList>
    </citation>
    <scope>NUCLEOTIDE SEQUENCE</scope>
    <source>
        <strain evidence="4">BDU141951</strain>
    </source>
</reference>
<protein>
    <submittedName>
        <fullName evidence="4">Hsp20/alpha crystallin family protein</fullName>
    </submittedName>
</protein>
<evidence type="ECO:0000256" key="2">
    <source>
        <dbReference type="PROSITE-ProRule" id="PRU00285"/>
    </source>
</evidence>
<evidence type="ECO:0000256" key="1">
    <source>
        <dbReference type="ARBA" id="ARBA00023016"/>
    </source>
</evidence>
<sequence length="155" mass="17516">MAIMHRDSLEELTHWEPFRGIDRLHEEMNHLFERFLPHGNGEASTLSFVPAAEMEETDDVIHLKLEVPGLEAQDLNVEVTDSSVVIQGERKSESQTEEKGMIRSEFSYGQFERRLALPSPVQTDQVKAECKNGVLSLTLPKVTSEQRQAVKIAVS</sequence>
<dbReference type="AlphaFoldDB" id="A0A0C1YI69"/>
<proteinExistence type="inferred from homology"/>
<organism evidence="4">
    <name type="scientific">Lyngbya confervoides BDU141951</name>
    <dbReference type="NCBI Taxonomy" id="1574623"/>
    <lineage>
        <taxon>Bacteria</taxon>
        <taxon>Bacillati</taxon>
        <taxon>Cyanobacteriota</taxon>
        <taxon>Cyanophyceae</taxon>
        <taxon>Oscillatoriophycideae</taxon>
        <taxon>Oscillatoriales</taxon>
        <taxon>Microcoleaceae</taxon>
        <taxon>Lyngbya</taxon>
    </lineage>
</organism>
<dbReference type="InterPro" id="IPR008978">
    <property type="entry name" value="HSP20-like_chaperone"/>
</dbReference>
<evidence type="ECO:0000313" key="4">
    <source>
        <dbReference type="EMBL" id="NEV68755.1"/>
    </source>
</evidence>
<dbReference type="GO" id="GO:0009408">
    <property type="term" value="P:response to heat"/>
    <property type="evidence" value="ECO:0007669"/>
    <property type="project" value="InterPro"/>
</dbReference>
<dbReference type="PANTHER" id="PTHR46733:SF4">
    <property type="entry name" value="HEAT SHOCK PROTEIN 21, CHLOROPLASTIC"/>
    <property type="match status" value="1"/>
</dbReference>
<dbReference type="InterPro" id="IPR002068">
    <property type="entry name" value="A-crystallin/Hsp20_dom"/>
</dbReference>
<reference evidence="4" key="1">
    <citation type="submission" date="2014-11" db="EMBL/GenBank/DDBJ databases">
        <authorList>
            <person name="Malar M.C."/>
            <person name="Sen D."/>
            <person name="Tripathy S."/>
        </authorList>
    </citation>
    <scope>NUCLEOTIDE SEQUENCE</scope>
    <source>
        <strain evidence="4">BDU141951</strain>
    </source>
</reference>
<name>A0A0C1YI69_9CYAN</name>
<dbReference type="PROSITE" id="PS01031">
    <property type="entry name" value="SHSP"/>
    <property type="match status" value="1"/>
</dbReference>
<comment type="caution">
    <text evidence="4">The sequence shown here is derived from an EMBL/GenBank/DDBJ whole genome shotgun (WGS) entry which is preliminary data.</text>
</comment>
<accession>A0A0C1YI69</accession>
<reference evidence="4" key="2">
    <citation type="journal article" date="2015" name="Genome Announc.">
        <title>Draft Genome Sequence of Filamentous Marine Cyanobacterium Lyngbya confervoides Strain BDU141951.</title>
        <authorList>
            <person name="Chandrababunaidu M.M."/>
            <person name="Sen D."/>
            <person name="Tripathy S."/>
        </authorList>
    </citation>
    <scope>NUCLEOTIDE SEQUENCE</scope>
    <source>
        <strain evidence="4">BDU141951</strain>
    </source>
</reference>
<dbReference type="Pfam" id="PF00011">
    <property type="entry name" value="HSP20"/>
    <property type="match status" value="1"/>
</dbReference>
<gene>
    <name evidence="4" type="ORF">QQ91_016730</name>
</gene>
<keyword evidence="1" id="KW-0346">Stress response</keyword>